<evidence type="ECO:0000256" key="1">
    <source>
        <dbReference type="SAM" id="MobiDB-lite"/>
    </source>
</evidence>
<protein>
    <submittedName>
        <fullName evidence="2">Uncharacterized protein</fullName>
    </submittedName>
</protein>
<reference evidence="2 3" key="1">
    <citation type="submission" date="2017-01" db="EMBL/GenBank/DDBJ databases">
        <authorList>
            <person name="Varghese N."/>
            <person name="Submissions S."/>
        </authorList>
    </citation>
    <scope>NUCLEOTIDE SEQUENCE [LARGE SCALE GENOMIC DNA]</scope>
    <source>
        <strain evidence="2 3">ATCC 700171</strain>
    </source>
</reference>
<evidence type="ECO:0000313" key="3">
    <source>
        <dbReference type="Proteomes" id="UP000323956"/>
    </source>
</evidence>
<name>A0A1N6YDS4_9RHOB</name>
<dbReference type="Proteomes" id="UP000323956">
    <property type="component" value="Unassembled WGS sequence"/>
</dbReference>
<dbReference type="AlphaFoldDB" id="A0A1N6YDS4"/>
<sequence>MVPAMAFASAPRMHGGGMAGLRHDEVPAILQRGERVLSRREAAGYGNGGNVTVNINARDAESFRLPGSTKPSLSSAPIWLPTRR</sequence>
<proteinExistence type="predicted"/>
<feature type="region of interest" description="Disordered" evidence="1">
    <location>
        <begin position="1"/>
        <end position="20"/>
    </location>
</feature>
<evidence type="ECO:0000313" key="2">
    <source>
        <dbReference type="EMBL" id="SIR12782.1"/>
    </source>
</evidence>
<dbReference type="EMBL" id="FTMK01000026">
    <property type="protein sequence ID" value="SIR12782.1"/>
    <property type="molecule type" value="Genomic_DNA"/>
</dbReference>
<accession>A0A1N6YDS4</accession>
<gene>
    <name evidence="2" type="ORF">SAMN05421641_12631</name>
</gene>
<feature type="region of interest" description="Disordered" evidence="1">
    <location>
        <begin position="63"/>
        <end position="84"/>
    </location>
</feature>
<organism evidence="2 3">
    <name type="scientific">Paracoccus thiocyanatus</name>
    <dbReference type="NCBI Taxonomy" id="34006"/>
    <lineage>
        <taxon>Bacteria</taxon>
        <taxon>Pseudomonadati</taxon>
        <taxon>Pseudomonadota</taxon>
        <taxon>Alphaproteobacteria</taxon>
        <taxon>Rhodobacterales</taxon>
        <taxon>Paracoccaceae</taxon>
        <taxon>Paracoccus</taxon>
    </lineage>
</organism>